<evidence type="ECO:0000313" key="1">
    <source>
        <dbReference type="EMBL" id="SJZ58441.1"/>
    </source>
</evidence>
<evidence type="ECO:0008006" key="3">
    <source>
        <dbReference type="Google" id="ProtNLM"/>
    </source>
</evidence>
<dbReference type="Gene3D" id="3.40.30.10">
    <property type="entry name" value="Glutaredoxin"/>
    <property type="match status" value="1"/>
</dbReference>
<dbReference type="AlphaFoldDB" id="A0A1T4LUX6"/>
<dbReference type="PROSITE" id="PS51257">
    <property type="entry name" value="PROKAR_LIPOPROTEIN"/>
    <property type="match status" value="1"/>
</dbReference>
<dbReference type="RefSeq" id="WP_078736496.1">
    <property type="nucleotide sequence ID" value="NZ_FUXE01000004.1"/>
</dbReference>
<keyword evidence="2" id="KW-1185">Reference proteome</keyword>
<sequence length="396" mass="45253">MVKEILNRHVMILKRFSFVFSLLPLLAWLLLGSCSRSSQRSFEVQGVVEDGADTTLYLTEVLEALRVVDSVRTDSKGHFSLRYAIEQDSILYRLGRGNRGVVFRADSADKITLSFRLDNPLGSCLLKGKASNEALMQIQQATQVVEDKIERITQQCRVGEMSLAEGNEQIAALVEAHKKHLSEKYIYPRPSSLEAYFVLLQTLNGGQTLYPIDFFAPSTIDLHSFGYVASAYEAFKPEHPYTKGLKNRALQLIKIDKQRRGMPYDKLLEQAEEREFPPLKLIDNRGEEQDLEQVVAQNARVLLAFVSFSMEGMPSFIAELNRRYSQQSEPRTEVYMVSFDRDMSQWMQATRKLPWLNVYDAQQTSVVPFNVTQLPQLYLLQQGSMQRIGSLKEGFR</sequence>
<reference evidence="2" key="1">
    <citation type="submission" date="2017-02" db="EMBL/GenBank/DDBJ databases">
        <authorList>
            <person name="Varghese N."/>
            <person name="Submissions S."/>
        </authorList>
    </citation>
    <scope>NUCLEOTIDE SEQUENCE [LARGE SCALE GENOMIC DNA]</scope>
    <source>
        <strain evidence="2">ATCC 51356</strain>
    </source>
</reference>
<gene>
    <name evidence="1" type="ORF">SAMN02745171_00539</name>
</gene>
<evidence type="ECO:0000313" key="2">
    <source>
        <dbReference type="Proteomes" id="UP000190121"/>
    </source>
</evidence>
<dbReference type="OrthoDB" id="6399635at2"/>
<dbReference type="STRING" id="29524.SAMN02745171_00539"/>
<organism evidence="1 2">
    <name type="scientific">Porphyromonas circumdentaria</name>
    <dbReference type="NCBI Taxonomy" id="29524"/>
    <lineage>
        <taxon>Bacteria</taxon>
        <taxon>Pseudomonadati</taxon>
        <taxon>Bacteroidota</taxon>
        <taxon>Bacteroidia</taxon>
        <taxon>Bacteroidales</taxon>
        <taxon>Porphyromonadaceae</taxon>
        <taxon>Porphyromonas</taxon>
    </lineage>
</organism>
<dbReference type="EMBL" id="FUXE01000004">
    <property type="protein sequence ID" value="SJZ58441.1"/>
    <property type="molecule type" value="Genomic_DNA"/>
</dbReference>
<proteinExistence type="predicted"/>
<accession>A0A1T4LUX6</accession>
<protein>
    <recommendedName>
        <fullName evidence="3">DUF4369 domain-containing protein</fullName>
    </recommendedName>
</protein>
<name>A0A1T4LUX6_9PORP</name>
<dbReference type="Proteomes" id="UP000190121">
    <property type="component" value="Unassembled WGS sequence"/>
</dbReference>